<gene>
    <name evidence="2" type="ORF">CYMTET_55260</name>
</gene>
<protein>
    <submittedName>
        <fullName evidence="2">Uncharacterized protein</fullName>
    </submittedName>
</protein>
<evidence type="ECO:0000313" key="3">
    <source>
        <dbReference type="Proteomes" id="UP001190700"/>
    </source>
</evidence>
<feature type="region of interest" description="Disordered" evidence="1">
    <location>
        <begin position="23"/>
        <end position="50"/>
    </location>
</feature>
<keyword evidence="3" id="KW-1185">Reference proteome</keyword>
<proteinExistence type="predicted"/>
<accession>A0AAE0EMZ6</accession>
<dbReference type="Proteomes" id="UP001190700">
    <property type="component" value="Unassembled WGS sequence"/>
</dbReference>
<sequence>MCAHKVNLGNILSVVRTDHNTSFSSESVAATSATAPRERENKHTEESEASTSASSLSSWIFETAPRGARRWQYAQAVNALTSYNECTASESAYIQRVQCHVEPVPLNIRIEVLQSILGDVAPTRNSRCSAFLGFGRLSGHKSQEHPLSSVAECGDQACGTNRLVNPEARRGFQHMILAATKSVFRLKSSKTQRICYVSAGAGLLYMDVLLLARLQQQKLEVGRVVLIDKLYEEPPGTAATRSAPSVPDAAHRNFDGVGQDYDVGVQMHKEALQQLVSFFPEMEVWQCSSLQAYRRACEHDPSVFRADLFIQCDFTQDTNMQLMRGTLNESGLGCRLFNLCDGNAGDVLPAGEHAQTQMEYATYGDVHQLVVTKSGQKNLGTLVRLISESTKPLHY</sequence>
<dbReference type="AlphaFoldDB" id="A0AAE0EMZ6"/>
<feature type="compositionally biased region" description="Low complexity" evidence="1">
    <location>
        <begin position="23"/>
        <end position="35"/>
    </location>
</feature>
<name>A0AAE0EMZ6_9CHLO</name>
<organism evidence="2 3">
    <name type="scientific">Cymbomonas tetramitiformis</name>
    <dbReference type="NCBI Taxonomy" id="36881"/>
    <lineage>
        <taxon>Eukaryota</taxon>
        <taxon>Viridiplantae</taxon>
        <taxon>Chlorophyta</taxon>
        <taxon>Pyramimonadophyceae</taxon>
        <taxon>Pyramimonadales</taxon>
        <taxon>Pyramimonadaceae</taxon>
        <taxon>Cymbomonas</taxon>
    </lineage>
</organism>
<feature type="compositionally biased region" description="Basic and acidic residues" evidence="1">
    <location>
        <begin position="36"/>
        <end position="46"/>
    </location>
</feature>
<dbReference type="EMBL" id="LGRX02035486">
    <property type="protein sequence ID" value="KAK3234488.1"/>
    <property type="molecule type" value="Genomic_DNA"/>
</dbReference>
<comment type="caution">
    <text evidence="2">The sequence shown here is derived from an EMBL/GenBank/DDBJ whole genome shotgun (WGS) entry which is preliminary data.</text>
</comment>
<reference evidence="2 3" key="1">
    <citation type="journal article" date="2015" name="Genome Biol. Evol.">
        <title>Comparative Genomics of a Bacterivorous Green Alga Reveals Evolutionary Causalities and Consequences of Phago-Mixotrophic Mode of Nutrition.</title>
        <authorList>
            <person name="Burns J.A."/>
            <person name="Paasch A."/>
            <person name="Narechania A."/>
            <person name="Kim E."/>
        </authorList>
    </citation>
    <scope>NUCLEOTIDE SEQUENCE [LARGE SCALE GENOMIC DNA]</scope>
    <source>
        <strain evidence="2 3">PLY_AMNH</strain>
    </source>
</reference>
<evidence type="ECO:0000256" key="1">
    <source>
        <dbReference type="SAM" id="MobiDB-lite"/>
    </source>
</evidence>
<evidence type="ECO:0000313" key="2">
    <source>
        <dbReference type="EMBL" id="KAK3234488.1"/>
    </source>
</evidence>